<keyword evidence="6" id="KW-0863">Zinc-finger</keyword>
<dbReference type="GO" id="GO:0043161">
    <property type="term" value="P:proteasome-mediated ubiquitin-dependent protein catabolic process"/>
    <property type="evidence" value="ECO:0007669"/>
    <property type="project" value="TreeGrafter"/>
</dbReference>
<dbReference type="PANTHER" id="PTHR22763">
    <property type="entry name" value="RING ZINC FINGER PROTEIN"/>
    <property type="match status" value="1"/>
</dbReference>
<keyword evidence="5" id="KW-0479">Metal-binding</keyword>
<dbReference type="EMBL" id="KL436070">
    <property type="protein sequence ID" value="KFW92913.1"/>
    <property type="molecule type" value="Genomic_DNA"/>
</dbReference>
<dbReference type="GO" id="GO:0012505">
    <property type="term" value="C:endomembrane system"/>
    <property type="evidence" value="ECO:0007669"/>
    <property type="project" value="UniProtKB-SubCell"/>
</dbReference>
<dbReference type="AlphaFoldDB" id="A0A093QVI9"/>
<feature type="chain" id="PRO_5001890442" evidence="10">
    <location>
        <begin position="21"/>
        <end position="46"/>
    </location>
</feature>
<evidence type="ECO:0000256" key="3">
    <source>
        <dbReference type="ARBA" id="ARBA00022679"/>
    </source>
</evidence>
<dbReference type="GO" id="GO:0061630">
    <property type="term" value="F:ubiquitin protein ligase activity"/>
    <property type="evidence" value="ECO:0007669"/>
    <property type="project" value="UniProtKB-EC"/>
</dbReference>
<evidence type="ECO:0000256" key="2">
    <source>
        <dbReference type="ARBA" id="ARBA00004906"/>
    </source>
</evidence>
<proteinExistence type="predicted"/>
<gene>
    <name evidence="12" type="ORF">N336_08432</name>
</gene>
<accession>A0A093QVI9</accession>
<evidence type="ECO:0000256" key="7">
    <source>
        <dbReference type="ARBA" id="ARBA00022833"/>
    </source>
</evidence>
<reference evidence="12 13" key="1">
    <citation type="submission" date="2014-04" db="EMBL/GenBank/DDBJ databases">
        <title>Genome evolution of avian class.</title>
        <authorList>
            <person name="Zhang G."/>
            <person name="Li C."/>
        </authorList>
    </citation>
    <scope>NUCLEOTIDE SEQUENCE [LARGE SCALE GENOMIC DNA]</scope>
    <source>
        <strain evidence="12">BGI_N336</strain>
    </source>
</reference>
<evidence type="ECO:0000313" key="12">
    <source>
        <dbReference type="EMBL" id="KFW92913.1"/>
    </source>
</evidence>
<name>A0A093QVI9_PHACA</name>
<evidence type="ECO:0000256" key="6">
    <source>
        <dbReference type="ARBA" id="ARBA00022771"/>
    </source>
</evidence>
<organism evidence="12 13">
    <name type="scientific">Phalacrocorax carbo</name>
    <name type="common">Great cormorant</name>
    <name type="synonym">Pelecanus carbo</name>
    <dbReference type="NCBI Taxonomy" id="9209"/>
    <lineage>
        <taxon>Eukaryota</taxon>
        <taxon>Metazoa</taxon>
        <taxon>Chordata</taxon>
        <taxon>Craniata</taxon>
        <taxon>Vertebrata</taxon>
        <taxon>Euteleostomi</taxon>
        <taxon>Archelosauria</taxon>
        <taxon>Archosauria</taxon>
        <taxon>Dinosauria</taxon>
        <taxon>Saurischia</taxon>
        <taxon>Theropoda</taxon>
        <taxon>Coelurosauria</taxon>
        <taxon>Aves</taxon>
        <taxon>Neognathae</taxon>
        <taxon>Neoaves</taxon>
        <taxon>Aequornithes</taxon>
        <taxon>Suliformes</taxon>
        <taxon>Phalacrocoracidae</taxon>
        <taxon>Phalacrocorax</taxon>
    </lineage>
</organism>
<keyword evidence="10" id="KW-0732">Signal</keyword>
<dbReference type="GO" id="GO:0008270">
    <property type="term" value="F:zinc ion binding"/>
    <property type="evidence" value="ECO:0007669"/>
    <property type="project" value="UniProtKB-KW"/>
</dbReference>
<evidence type="ECO:0000256" key="10">
    <source>
        <dbReference type="SAM" id="SignalP"/>
    </source>
</evidence>
<dbReference type="Proteomes" id="UP000053238">
    <property type="component" value="Unassembled WGS sequence"/>
</dbReference>
<keyword evidence="9" id="KW-0472">Membrane</keyword>
<keyword evidence="7" id="KW-0862">Zinc</keyword>
<evidence type="ECO:0000256" key="9">
    <source>
        <dbReference type="ARBA" id="ARBA00023136"/>
    </source>
</evidence>
<feature type="non-terminal residue" evidence="12">
    <location>
        <position position="1"/>
    </location>
</feature>
<dbReference type="InterPro" id="IPR057992">
    <property type="entry name" value="TPR_SYVN1_N"/>
</dbReference>
<evidence type="ECO:0000313" key="13">
    <source>
        <dbReference type="Proteomes" id="UP000053238"/>
    </source>
</evidence>
<protein>
    <submittedName>
        <fullName evidence="12">E3 ubiquitin-protein ligase synoviolin</fullName>
    </submittedName>
</protein>
<evidence type="ECO:0000256" key="8">
    <source>
        <dbReference type="ARBA" id="ARBA00022989"/>
    </source>
</evidence>
<dbReference type="PANTHER" id="PTHR22763:SF184">
    <property type="entry name" value="E3 UBIQUITIN-PROTEIN LIGASE SYNOVIOLIN"/>
    <property type="match status" value="1"/>
</dbReference>
<keyword evidence="13" id="KW-1185">Reference proteome</keyword>
<dbReference type="InterPro" id="IPR050731">
    <property type="entry name" value="HRD1_E3_ubiq-ligases"/>
</dbReference>
<comment type="pathway">
    <text evidence="2">Protein modification; protein ubiquitination.</text>
</comment>
<comment type="subcellular location">
    <subcellularLocation>
        <location evidence="1">Membrane</location>
    </subcellularLocation>
</comment>
<dbReference type="Pfam" id="PF25563">
    <property type="entry name" value="TPR_SYVN1_N"/>
    <property type="match status" value="1"/>
</dbReference>
<evidence type="ECO:0000256" key="4">
    <source>
        <dbReference type="ARBA" id="ARBA00022692"/>
    </source>
</evidence>
<evidence type="ECO:0000256" key="5">
    <source>
        <dbReference type="ARBA" id="ARBA00022723"/>
    </source>
</evidence>
<evidence type="ECO:0000256" key="1">
    <source>
        <dbReference type="ARBA" id="ARBA00004370"/>
    </source>
</evidence>
<keyword evidence="3" id="KW-0808">Transferase</keyword>
<feature type="domain" description="E3 ubiquitin-protein ligase synoviolin-like TPR repeats" evidence="11">
    <location>
        <begin position="2"/>
        <end position="45"/>
    </location>
</feature>
<feature type="non-terminal residue" evidence="12">
    <location>
        <position position="46"/>
    </location>
</feature>
<keyword evidence="4" id="KW-0812">Transmembrane</keyword>
<evidence type="ECO:0000259" key="11">
    <source>
        <dbReference type="Pfam" id="PF25563"/>
    </source>
</evidence>
<sequence>QYAILMTMVLTIFIKYVLHSIDLQNENPWDSKAVYMLYTELFTGTL</sequence>
<keyword evidence="8" id="KW-1133">Transmembrane helix</keyword>
<feature type="signal peptide" evidence="10">
    <location>
        <begin position="1"/>
        <end position="20"/>
    </location>
</feature>
<dbReference type="GO" id="GO:0036503">
    <property type="term" value="P:ERAD pathway"/>
    <property type="evidence" value="ECO:0007669"/>
    <property type="project" value="TreeGrafter"/>
</dbReference>